<sequence length="456" mass="49944">MSSPTPVVTRHEMDPATLEIEPNVRKTVDLSKSFLASIEALGVITPVIVKSSPTGGYSVVDGQRRTLAAVQVGLSLIPVTLIETIRDDADLISTQIVVNDERAQVSAWETAQGIKQLSLLGVPAGQIQKRTGKSKAVVAAALELTEALKNVAIFDAVPEIDLVRAATVSGFADEDLREKLLAHAHDDDFDHHVAAAEQEVLLRVEEAAKASELEKAGYYIFKDYKETNTPEVADLWSLSASAGGTQIKVADHLECPGRAVRLRRTWQGELEEDHYCSTWKTAGHFKRHAEPSSGSTSGPKTEEEKGVRRHVVEMNKLAEVALVVHEAWLTEFFQRDQRARPRTLMPHALTVFNAACSYGVNPTRTDGAVFVSVEITAEASERQAVWSFVALAFGAVHRKMSREFWRDDWQKKRALPLLAAMVEWGYAPAPFEKAMLDGVDVSDPAVFTPGEADVSA</sequence>
<name>A0AAU7DTU3_9MICO</name>
<feature type="region of interest" description="Disordered" evidence="1">
    <location>
        <begin position="286"/>
        <end position="307"/>
    </location>
</feature>
<organism evidence="3">
    <name type="scientific">Jonesiaceae bacterium BS-20</name>
    <dbReference type="NCBI Taxonomy" id="3120821"/>
    <lineage>
        <taxon>Bacteria</taxon>
        <taxon>Bacillati</taxon>
        <taxon>Actinomycetota</taxon>
        <taxon>Actinomycetes</taxon>
        <taxon>Micrococcales</taxon>
        <taxon>Jonesiaceae</taxon>
    </lineage>
</organism>
<protein>
    <submittedName>
        <fullName evidence="3">ParB N-terminal domain-containing protein</fullName>
    </submittedName>
</protein>
<dbReference type="InterPro" id="IPR036086">
    <property type="entry name" value="ParB/Sulfiredoxin_sf"/>
</dbReference>
<reference evidence="3" key="1">
    <citation type="submission" date="2024-02" db="EMBL/GenBank/DDBJ databases">
        <title>Tomenella chthoni gen. nov. sp. nov., a member of the family Jonesiaceae isolated from bat guano.</title>
        <authorList>
            <person name="Miller S.L."/>
            <person name="King J."/>
            <person name="Sankaranarayanan K."/>
            <person name="Lawson P.A."/>
        </authorList>
    </citation>
    <scope>NUCLEOTIDE SEQUENCE</scope>
    <source>
        <strain evidence="3">BS-20</strain>
    </source>
</reference>
<dbReference type="EMBL" id="CP146203">
    <property type="protein sequence ID" value="XBH21592.1"/>
    <property type="molecule type" value="Genomic_DNA"/>
</dbReference>
<dbReference type="PANTHER" id="PTHR33375">
    <property type="entry name" value="CHROMOSOME-PARTITIONING PROTEIN PARB-RELATED"/>
    <property type="match status" value="1"/>
</dbReference>
<dbReference type="SUPFAM" id="SSF110849">
    <property type="entry name" value="ParB/Sulfiredoxin"/>
    <property type="match status" value="1"/>
</dbReference>
<dbReference type="InterPro" id="IPR003115">
    <property type="entry name" value="ParB_N"/>
</dbReference>
<dbReference type="AlphaFoldDB" id="A0AAU7DTU3"/>
<dbReference type="PANTHER" id="PTHR33375:SF1">
    <property type="entry name" value="CHROMOSOME-PARTITIONING PROTEIN PARB-RELATED"/>
    <property type="match status" value="1"/>
</dbReference>
<dbReference type="GO" id="GO:0005694">
    <property type="term" value="C:chromosome"/>
    <property type="evidence" value="ECO:0007669"/>
    <property type="project" value="TreeGrafter"/>
</dbReference>
<evidence type="ECO:0000256" key="1">
    <source>
        <dbReference type="SAM" id="MobiDB-lite"/>
    </source>
</evidence>
<feature type="domain" description="ParB-like N-terminal" evidence="2">
    <location>
        <begin position="11"/>
        <end position="98"/>
    </location>
</feature>
<dbReference type="Gene3D" id="3.90.1530.10">
    <property type="entry name" value="Conserved hypothetical protein from pyrococcus furiosus pfu- 392566-001, ParB domain"/>
    <property type="match status" value="1"/>
</dbReference>
<dbReference type="InterPro" id="IPR050336">
    <property type="entry name" value="Chromosome_partition/occlusion"/>
</dbReference>
<evidence type="ECO:0000313" key="3">
    <source>
        <dbReference type="EMBL" id="XBH21592.1"/>
    </source>
</evidence>
<dbReference type="GO" id="GO:0007059">
    <property type="term" value="P:chromosome segregation"/>
    <property type="evidence" value="ECO:0007669"/>
    <property type="project" value="TreeGrafter"/>
</dbReference>
<dbReference type="Gene3D" id="1.10.10.730">
    <property type="entry name" value="KorB DNA-binding domain"/>
    <property type="match status" value="1"/>
</dbReference>
<gene>
    <name evidence="3" type="ORF">V5R04_15510</name>
</gene>
<dbReference type="SUPFAM" id="SSF109709">
    <property type="entry name" value="KorB DNA-binding domain-like"/>
    <property type="match status" value="1"/>
</dbReference>
<accession>A0AAU7DTU3</accession>
<dbReference type="Pfam" id="PF02195">
    <property type="entry name" value="ParB_N"/>
    <property type="match status" value="1"/>
</dbReference>
<proteinExistence type="predicted"/>
<dbReference type="InterPro" id="IPR042075">
    <property type="entry name" value="KorB_DNA-db"/>
</dbReference>
<dbReference type="CDD" id="cd16387">
    <property type="entry name" value="ParB_N_Srx"/>
    <property type="match status" value="1"/>
</dbReference>
<evidence type="ECO:0000259" key="2">
    <source>
        <dbReference type="SMART" id="SM00470"/>
    </source>
</evidence>
<dbReference type="SMART" id="SM00470">
    <property type="entry name" value="ParB"/>
    <property type="match status" value="1"/>
</dbReference>